<protein>
    <submittedName>
        <fullName evidence="1">Uncharacterized protein</fullName>
    </submittedName>
</protein>
<keyword evidence="2" id="KW-1185">Reference proteome</keyword>
<evidence type="ECO:0000313" key="1">
    <source>
        <dbReference type="EMBL" id="PTU72932.1"/>
    </source>
</evidence>
<reference evidence="1 2" key="1">
    <citation type="submission" date="2018-04" db="EMBL/GenBank/DDBJ databases">
        <title>Pseudomonas sp. nov., isolated from mangrove soil.</title>
        <authorList>
            <person name="Chen C."/>
        </authorList>
    </citation>
    <scope>NUCLEOTIDE SEQUENCE [LARGE SCALE GENOMIC DNA]</scope>
    <source>
        <strain evidence="1 2">TC-11</strain>
    </source>
</reference>
<evidence type="ECO:0000313" key="2">
    <source>
        <dbReference type="Proteomes" id="UP000244064"/>
    </source>
</evidence>
<dbReference type="RefSeq" id="WP_108108616.1">
    <property type="nucleotide sequence ID" value="NZ_QASN01000021.1"/>
</dbReference>
<dbReference type="EMBL" id="QASN01000021">
    <property type="protein sequence ID" value="PTU72932.1"/>
    <property type="molecule type" value="Genomic_DNA"/>
</dbReference>
<dbReference type="Proteomes" id="UP000244064">
    <property type="component" value="Unassembled WGS sequence"/>
</dbReference>
<dbReference type="InterPro" id="IPR005361">
    <property type="entry name" value="UPF0158"/>
</dbReference>
<sequence>MLAITIDTDALARALDDERNRMHYLDLEDGALLTLPPGAAEPGSEEKYQVDPERYLRIKPLTFEQRLALREAFLLELGDHALHMVLRNALQGRRALRNFAYQLVQHPTLEQAWQRFYANRLRELALEWLEEHDLHPRTAQTSIAARPRHG</sequence>
<dbReference type="OrthoDB" id="6885232at2"/>
<gene>
    <name evidence="1" type="ORF">DBO85_16900</name>
</gene>
<name>A0A2T5P5C3_9PSED</name>
<dbReference type="Pfam" id="PF03682">
    <property type="entry name" value="UPF0158"/>
    <property type="match status" value="1"/>
</dbReference>
<accession>A0A2T5P5C3</accession>
<comment type="caution">
    <text evidence="1">The sequence shown here is derived from an EMBL/GenBank/DDBJ whole genome shotgun (WGS) entry which is preliminary data.</text>
</comment>
<organism evidence="1 2">
    <name type="scientific">Pseudomonas mangrovi</name>
    <dbReference type="NCBI Taxonomy" id="2161748"/>
    <lineage>
        <taxon>Bacteria</taxon>
        <taxon>Pseudomonadati</taxon>
        <taxon>Pseudomonadota</taxon>
        <taxon>Gammaproteobacteria</taxon>
        <taxon>Pseudomonadales</taxon>
        <taxon>Pseudomonadaceae</taxon>
        <taxon>Pseudomonas</taxon>
    </lineage>
</organism>
<proteinExistence type="predicted"/>
<dbReference type="AlphaFoldDB" id="A0A2T5P5C3"/>